<sequence length="202" mass="22253">MRAAERHPNRVAGPNGIYVEHGKPLPSWMARGADGAVRTTDHRDPRYAPKPLDAAHQKLADAMRARDPSVAAHYGLHRALAAIGHANRLTTHGSGPVPVDVTERSAERIGKSSRPHRSHVYEAMDRTMRHTENLREGFRSRSMASNYTHAVTNHNDHSSTNTTTIHGMQVHTAAQDGPRLMADIERHLARSREVAQVNSGLA</sequence>
<accession>A0A4Q2U2R7</accession>
<evidence type="ECO:0000313" key="1">
    <source>
        <dbReference type="EMBL" id="RYC30632.1"/>
    </source>
</evidence>
<protein>
    <submittedName>
        <fullName evidence="1">Uncharacterized protein</fullName>
    </submittedName>
</protein>
<comment type="caution">
    <text evidence="1">The sequence shown here is derived from an EMBL/GenBank/DDBJ whole genome shotgun (WGS) entry which is preliminary data.</text>
</comment>
<reference evidence="1 2" key="2">
    <citation type="submission" date="2019-02" db="EMBL/GenBank/DDBJ databases">
        <title>'Lichenibacterium ramalinii' gen. nov. sp. nov., 'Lichenibacterium minor' gen. nov. sp. nov.</title>
        <authorList>
            <person name="Pankratov T."/>
        </authorList>
    </citation>
    <scope>NUCLEOTIDE SEQUENCE [LARGE SCALE GENOMIC DNA]</scope>
    <source>
        <strain evidence="1 2">RmlP026</strain>
    </source>
</reference>
<keyword evidence="2" id="KW-1185">Reference proteome</keyword>
<name>A0A4Q2U2R7_9HYPH</name>
<dbReference type="AlphaFoldDB" id="A0A4Q2U2R7"/>
<gene>
    <name evidence="1" type="ORF">D3273_17410</name>
</gene>
<proteinExistence type="predicted"/>
<dbReference type="Proteomes" id="UP000290759">
    <property type="component" value="Unassembled WGS sequence"/>
</dbReference>
<evidence type="ECO:0000313" key="2">
    <source>
        <dbReference type="Proteomes" id="UP000290759"/>
    </source>
</evidence>
<reference evidence="1 2" key="1">
    <citation type="submission" date="2018-12" db="EMBL/GenBank/DDBJ databases">
        <authorList>
            <person name="Grouzdev D.S."/>
            <person name="Krutkina M.S."/>
        </authorList>
    </citation>
    <scope>NUCLEOTIDE SEQUENCE [LARGE SCALE GENOMIC DNA]</scope>
    <source>
        <strain evidence="1 2">RmlP026</strain>
    </source>
</reference>
<dbReference type="EMBL" id="QYBB01000022">
    <property type="protein sequence ID" value="RYC30632.1"/>
    <property type="molecule type" value="Genomic_DNA"/>
</dbReference>
<organism evidence="1 2">
    <name type="scientific">Lichenibacterium minor</name>
    <dbReference type="NCBI Taxonomy" id="2316528"/>
    <lineage>
        <taxon>Bacteria</taxon>
        <taxon>Pseudomonadati</taxon>
        <taxon>Pseudomonadota</taxon>
        <taxon>Alphaproteobacteria</taxon>
        <taxon>Hyphomicrobiales</taxon>
        <taxon>Lichenihabitantaceae</taxon>
        <taxon>Lichenibacterium</taxon>
    </lineage>
</organism>